<feature type="compositionally biased region" description="Gly residues" evidence="1">
    <location>
        <begin position="1"/>
        <end position="14"/>
    </location>
</feature>
<feature type="compositionally biased region" description="Pro residues" evidence="1">
    <location>
        <begin position="20"/>
        <end position="30"/>
    </location>
</feature>
<protein>
    <submittedName>
        <fullName evidence="2">Uncharacterized protein</fullName>
    </submittedName>
</protein>
<accession>A0ABQ9UXM8</accession>
<dbReference type="EMBL" id="JASSZA010000009">
    <property type="protein sequence ID" value="KAK2101772.1"/>
    <property type="molecule type" value="Genomic_DNA"/>
</dbReference>
<evidence type="ECO:0000313" key="2">
    <source>
        <dbReference type="EMBL" id="KAK2101772.1"/>
    </source>
</evidence>
<feature type="region of interest" description="Disordered" evidence="1">
    <location>
        <begin position="1"/>
        <end position="33"/>
    </location>
</feature>
<dbReference type="Proteomes" id="UP001266305">
    <property type="component" value="Unassembled WGS sequence"/>
</dbReference>
<evidence type="ECO:0000313" key="3">
    <source>
        <dbReference type="Proteomes" id="UP001266305"/>
    </source>
</evidence>
<organism evidence="2 3">
    <name type="scientific">Saguinus oedipus</name>
    <name type="common">Cotton-top tamarin</name>
    <name type="synonym">Oedipomidas oedipus</name>
    <dbReference type="NCBI Taxonomy" id="9490"/>
    <lineage>
        <taxon>Eukaryota</taxon>
        <taxon>Metazoa</taxon>
        <taxon>Chordata</taxon>
        <taxon>Craniata</taxon>
        <taxon>Vertebrata</taxon>
        <taxon>Euteleostomi</taxon>
        <taxon>Mammalia</taxon>
        <taxon>Eutheria</taxon>
        <taxon>Euarchontoglires</taxon>
        <taxon>Primates</taxon>
        <taxon>Haplorrhini</taxon>
        <taxon>Platyrrhini</taxon>
        <taxon>Cebidae</taxon>
        <taxon>Callitrichinae</taxon>
        <taxon>Saguinus</taxon>
    </lineage>
</organism>
<feature type="non-terminal residue" evidence="2">
    <location>
        <position position="60"/>
    </location>
</feature>
<evidence type="ECO:0000256" key="1">
    <source>
        <dbReference type="SAM" id="MobiDB-lite"/>
    </source>
</evidence>
<feature type="non-terminal residue" evidence="2">
    <location>
        <position position="1"/>
    </location>
</feature>
<sequence>VEGRLGIPGAGRGSWGPRPVLFPPGQPPQGPCRSRLRVPGAAVGRAGVGACGALRGRSGE</sequence>
<gene>
    <name evidence="2" type="ORF">P7K49_019438</name>
</gene>
<reference evidence="2 3" key="1">
    <citation type="submission" date="2023-05" db="EMBL/GenBank/DDBJ databases">
        <title>B98-5 Cell Line De Novo Hybrid Assembly: An Optical Mapping Approach.</title>
        <authorList>
            <person name="Kananen K."/>
            <person name="Auerbach J.A."/>
            <person name="Kautto E."/>
            <person name="Blachly J.S."/>
        </authorList>
    </citation>
    <scope>NUCLEOTIDE SEQUENCE [LARGE SCALE GENOMIC DNA]</scope>
    <source>
        <strain evidence="2">B95-8</strain>
        <tissue evidence="2">Cell line</tissue>
    </source>
</reference>
<comment type="caution">
    <text evidence="2">The sequence shown here is derived from an EMBL/GenBank/DDBJ whole genome shotgun (WGS) entry which is preliminary data.</text>
</comment>
<keyword evidence="3" id="KW-1185">Reference proteome</keyword>
<name>A0ABQ9UXM8_SAGOE</name>
<proteinExistence type="predicted"/>